<proteinExistence type="predicted"/>
<evidence type="ECO:0000313" key="5">
    <source>
        <dbReference type="Proteomes" id="UP000284598"/>
    </source>
</evidence>
<dbReference type="PANTHER" id="PTHR43278:SF4">
    <property type="entry name" value="NAD(P)H-DEPENDENT FMN-CONTAINING OXIDOREDUCTASE YWQN-RELATED"/>
    <property type="match status" value="1"/>
</dbReference>
<feature type="domain" description="NADPH-dependent FMN reductase-like" evidence="3">
    <location>
        <begin position="1"/>
        <end position="152"/>
    </location>
</feature>
<dbReference type="GO" id="GO:0016491">
    <property type="term" value="F:oxidoreductase activity"/>
    <property type="evidence" value="ECO:0007669"/>
    <property type="project" value="InterPro"/>
</dbReference>
<protein>
    <submittedName>
        <fullName evidence="4">Flavodoxin family protein</fullName>
    </submittedName>
</protein>
<evidence type="ECO:0000313" key="4">
    <source>
        <dbReference type="EMBL" id="RHA52931.1"/>
    </source>
</evidence>
<dbReference type="AlphaFoldDB" id="A0A413RWU2"/>
<name>A0A413RWU2_9FIRM</name>
<dbReference type="Proteomes" id="UP000284598">
    <property type="component" value="Unassembled WGS sequence"/>
</dbReference>
<dbReference type="InterPro" id="IPR051796">
    <property type="entry name" value="ISF_SsuE-like"/>
</dbReference>
<evidence type="ECO:0000256" key="2">
    <source>
        <dbReference type="ARBA" id="ARBA00022643"/>
    </source>
</evidence>
<keyword evidence="1" id="KW-0285">Flavoprotein</keyword>
<dbReference type="InterPro" id="IPR005025">
    <property type="entry name" value="FMN_Rdtase-like_dom"/>
</dbReference>
<comment type="caution">
    <text evidence="4">The sequence shown here is derived from an EMBL/GenBank/DDBJ whole genome shotgun (WGS) entry which is preliminary data.</text>
</comment>
<evidence type="ECO:0000256" key="1">
    <source>
        <dbReference type="ARBA" id="ARBA00022630"/>
    </source>
</evidence>
<dbReference type="EMBL" id="QSFO01000012">
    <property type="protein sequence ID" value="RHA52931.1"/>
    <property type="molecule type" value="Genomic_DNA"/>
</dbReference>
<dbReference type="PANTHER" id="PTHR43278">
    <property type="entry name" value="NAD(P)H-DEPENDENT FMN-CONTAINING OXIDOREDUCTASE YWQN-RELATED"/>
    <property type="match status" value="1"/>
</dbReference>
<gene>
    <name evidence="4" type="ORF">DW929_09980</name>
</gene>
<organism evidence="4 5">
    <name type="scientific">Eubacterium ventriosum</name>
    <dbReference type="NCBI Taxonomy" id="39496"/>
    <lineage>
        <taxon>Bacteria</taxon>
        <taxon>Bacillati</taxon>
        <taxon>Bacillota</taxon>
        <taxon>Clostridia</taxon>
        <taxon>Eubacteriales</taxon>
        <taxon>Eubacteriaceae</taxon>
        <taxon>Eubacterium</taxon>
    </lineage>
</organism>
<dbReference type="Pfam" id="PF03358">
    <property type="entry name" value="FMN_red"/>
    <property type="match status" value="1"/>
</dbReference>
<reference evidence="4 5" key="1">
    <citation type="submission" date="2018-08" db="EMBL/GenBank/DDBJ databases">
        <title>A genome reference for cultivated species of the human gut microbiota.</title>
        <authorList>
            <person name="Zou Y."/>
            <person name="Xue W."/>
            <person name="Luo G."/>
        </authorList>
    </citation>
    <scope>NUCLEOTIDE SEQUENCE [LARGE SCALE GENOMIC DNA]</scope>
    <source>
        <strain evidence="4 5">AM43-2</strain>
    </source>
</reference>
<accession>A0A413RWU2</accession>
<dbReference type="RefSeq" id="WP_118025631.1">
    <property type="nucleotide sequence ID" value="NZ_QSFO01000012.1"/>
</dbReference>
<dbReference type="SUPFAM" id="SSF52218">
    <property type="entry name" value="Flavoproteins"/>
    <property type="match status" value="1"/>
</dbReference>
<sequence>MKVLMFNGSPKAKGCTYTALEEMAKVLNEEGIETEIMHVGAHPQGSCMGCGGCSKTGECVYGGEVVEAANKLKEADGVVFGSPVHYASISGNMMGFLHRLSWSAGKDLKYKPAAMVVSARRAGTTSALDEIAKIPEFFHMPLINGNYWPMVHGSTPDDVRKDEEGLQIVRNIGRNLAWILKCIQVGKENGIEHPQPEDPVKTNFIR</sequence>
<dbReference type="Gene3D" id="3.40.50.360">
    <property type="match status" value="1"/>
</dbReference>
<keyword evidence="2" id="KW-0288">FMN</keyword>
<dbReference type="InterPro" id="IPR029039">
    <property type="entry name" value="Flavoprotein-like_sf"/>
</dbReference>
<evidence type="ECO:0000259" key="3">
    <source>
        <dbReference type="Pfam" id="PF03358"/>
    </source>
</evidence>